<accession>A0AAV8TPS9</accession>
<name>A0AAV8TPS9_9ROSI</name>
<reference evidence="4 5" key="1">
    <citation type="submission" date="2021-09" db="EMBL/GenBank/DDBJ databases">
        <title>Genomic insights and catalytic innovation underlie evolution of tropane alkaloids biosynthesis.</title>
        <authorList>
            <person name="Wang Y.-J."/>
            <person name="Tian T."/>
            <person name="Huang J.-P."/>
            <person name="Huang S.-X."/>
        </authorList>
    </citation>
    <scope>NUCLEOTIDE SEQUENCE [LARGE SCALE GENOMIC DNA]</scope>
    <source>
        <strain evidence="4">KIB-2018</strain>
        <tissue evidence="4">Leaf</tissue>
    </source>
</reference>
<dbReference type="InterPro" id="IPR050528">
    <property type="entry name" value="L-type_Lectin-RKs"/>
</dbReference>
<dbReference type="Gene3D" id="1.10.510.10">
    <property type="entry name" value="Transferase(Phosphotransferase) domain 1"/>
    <property type="match status" value="1"/>
</dbReference>
<dbReference type="GO" id="GO:0051707">
    <property type="term" value="P:response to other organism"/>
    <property type="evidence" value="ECO:0007669"/>
    <property type="project" value="UniProtKB-ARBA"/>
</dbReference>
<gene>
    <name evidence="4" type="ORF">K2173_023922</name>
</gene>
<evidence type="ECO:0000313" key="5">
    <source>
        <dbReference type="Proteomes" id="UP001159364"/>
    </source>
</evidence>
<comment type="caution">
    <text evidence="4">The sequence shown here is derived from an EMBL/GenBank/DDBJ whole genome shotgun (WGS) entry which is preliminary data.</text>
</comment>
<keyword evidence="5" id="KW-1185">Reference proteome</keyword>
<protein>
    <recommendedName>
        <fullName evidence="3">Protein kinase domain-containing protein</fullName>
    </recommendedName>
</protein>
<dbReference type="Proteomes" id="UP001159364">
    <property type="component" value="Linkage Group LG04"/>
</dbReference>
<dbReference type="InterPro" id="IPR011009">
    <property type="entry name" value="Kinase-like_dom_sf"/>
</dbReference>
<feature type="domain" description="Protein kinase" evidence="3">
    <location>
        <begin position="1"/>
        <end position="136"/>
    </location>
</feature>
<sequence length="136" mass="15032">MPNRVGFPSLDEMYVDMETEGYVAPEFVEGGRASKESDVYSFGIVALEIASGKRAIFNDGVKTGKLLVEWVWEQYGRGKVIAAADPRLNQNVVVEDMVRLLVVGLACAHPDYRERPSIGEAIDMLKTKAELPCVCH</sequence>
<dbReference type="InterPro" id="IPR001245">
    <property type="entry name" value="Ser-Thr/Tyr_kinase_cat_dom"/>
</dbReference>
<dbReference type="GO" id="GO:0005524">
    <property type="term" value="F:ATP binding"/>
    <property type="evidence" value="ECO:0007669"/>
    <property type="project" value="UniProtKB-KW"/>
</dbReference>
<keyword evidence="1" id="KW-0547">Nucleotide-binding</keyword>
<dbReference type="SUPFAM" id="SSF56112">
    <property type="entry name" value="Protein kinase-like (PK-like)"/>
    <property type="match status" value="1"/>
</dbReference>
<evidence type="ECO:0000256" key="2">
    <source>
        <dbReference type="ARBA" id="ARBA00022840"/>
    </source>
</evidence>
<dbReference type="EMBL" id="JAIWQS010000004">
    <property type="protein sequence ID" value="KAJ8768927.1"/>
    <property type="molecule type" value="Genomic_DNA"/>
</dbReference>
<keyword evidence="2" id="KW-0067">ATP-binding</keyword>
<evidence type="ECO:0000256" key="1">
    <source>
        <dbReference type="ARBA" id="ARBA00022741"/>
    </source>
</evidence>
<dbReference type="AlphaFoldDB" id="A0AAV8TPS9"/>
<dbReference type="PROSITE" id="PS50011">
    <property type="entry name" value="PROTEIN_KINASE_DOM"/>
    <property type="match status" value="1"/>
</dbReference>
<evidence type="ECO:0000259" key="3">
    <source>
        <dbReference type="PROSITE" id="PS50011"/>
    </source>
</evidence>
<dbReference type="GO" id="GO:0004672">
    <property type="term" value="F:protein kinase activity"/>
    <property type="evidence" value="ECO:0007669"/>
    <property type="project" value="InterPro"/>
</dbReference>
<dbReference type="Pfam" id="PF07714">
    <property type="entry name" value="PK_Tyr_Ser-Thr"/>
    <property type="match status" value="1"/>
</dbReference>
<organism evidence="4 5">
    <name type="scientific">Erythroxylum novogranatense</name>
    <dbReference type="NCBI Taxonomy" id="1862640"/>
    <lineage>
        <taxon>Eukaryota</taxon>
        <taxon>Viridiplantae</taxon>
        <taxon>Streptophyta</taxon>
        <taxon>Embryophyta</taxon>
        <taxon>Tracheophyta</taxon>
        <taxon>Spermatophyta</taxon>
        <taxon>Magnoliopsida</taxon>
        <taxon>eudicotyledons</taxon>
        <taxon>Gunneridae</taxon>
        <taxon>Pentapetalae</taxon>
        <taxon>rosids</taxon>
        <taxon>fabids</taxon>
        <taxon>Malpighiales</taxon>
        <taxon>Erythroxylaceae</taxon>
        <taxon>Erythroxylum</taxon>
    </lineage>
</organism>
<dbReference type="PANTHER" id="PTHR27007">
    <property type="match status" value="1"/>
</dbReference>
<evidence type="ECO:0000313" key="4">
    <source>
        <dbReference type="EMBL" id="KAJ8768927.1"/>
    </source>
</evidence>
<dbReference type="InterPro" id="IPR000719">
    <property type="entry name" value="Prot_kinase_dom"/>
</dbReference>
<proteinExistence type="predicted"/>